<proteinExistence type="predicted"/>
<organism evidence="3 4">
    <name type="scientific">Thalassiosira pseudonana</name>
    <name type="common">Marine diatom</name>
    <name type="synonym">Cyclotella nana</name>
    <dbReference type="NCBI Taxonomy" id="35128"/>
    <lineage>
        <taxon>Eukaryota</taxon>
        <taxon>Sar</taxon>
        <taxon>Stramenopiles</taxon>
        <taxon>Ochrophyta</taxon>
        <taxon>Bacillariophyta</taxon>
        <taxon>Coscinodiscophyceae</taxon>
        <taxon>Thalassiosirophycidae</taxon>
        <taxon>Thalassiosirales</taxon>
        <taxon>Thalassiosiraceae</taxon>
        <taxon>Thalassiosira</taxon>
    </lineage>
</organism>
<feature type="region of interest" description="Disordered" evidence="2">
    <location>
        <begin position="579"/>
        <end position="623"/>
    </location>
</feature>
<protein>
    <submittedName>
        <fullName evidence="3">Uncharacterized protein</fullName>
    </submittedName>
</protein>
<sequence>MSLTSNAMQKTMVILIARNSFSYGYGRGHSSCCIIDLGSKPTQVHRSLVYDSLDQRTTKNTMSNQSCISLASTVDVDNTSAYLKRYADIYVHEDIDCRGITFIKVKEDIIVDKDITTKSPSTFKERNEVVYTNINGSCKATIMAIHYDDELQPYYTIKLPDGREKQTDDSHLSNPTKAPIDSDPPLISTDLPVDCVNFDNDPTHLFQYIYSGNWTKAHDRLNTNPEEASRWVARFGKGDTSNGCLLRWKLLPLHLCIALAGSNEYEDTEVEDVPHDEVTVKTPPPIQFFVSLLNAHPQATKCADDQGMIPLHSAIRGHSSLVIIEKLIEADPASVLWKDERGRDAVVLTQRVFKRIDDEKDRHKKQQIIKLLSEAASRASLTAPKGSHDPSSLHKRMQKLLNDSLILSRNNALLRHRATQDGENIKQLRKQVQSLQEQRALAIENYNEIFGNKDELDARRVMILQSLSKSVDEGNTEEKVTTQSKGNGGAFSKRLEKYHSSPITKSTTEDDGMTEATDIMTPLTSPSRPSFGNLSQSAEVTVSQSSDDESKNHIIMAMKTDQSMNWETRCRVLELESYDDDDDVSTTNPSDEEGTEVISRQDIFRTPTATEDETKSLDVSTSSDECEIVIPNGNTNDKKETQWLEIKVNGQVTAEAGSMKVNPDNGSSLITKADSSTTIEEIFADVVPKEAEVEEIKGTSLLPVSKGETDDKASGSSAGLDEMDEHASAILDTTEIEVPTPSSPSWADIVKKQDIAEVSSTHPEPNGEAIVGKLSMTSEKDCDAFIKGIIGLVSINCIMNTNSFGSEASV</sequence>
<evidence type="ECO:0000313" key="4">
    <source>
        <dbReference type="Proteomes" id="UP000001449"/>
    </source>
</evidence>
<gene>
    <name evidence="3" type="ORF">THAPSDRAFT_21061</name>
</gene>
<accession>B8BSC2</accession>
<dbReference type="KEGG" id="tps:THAPSDRAFT_21061"/>
<name>B8BSC2_THAPS</name>
<dbReference type="EMBL" id="CM000638">
    <property type="protein sequence ID" value="EED96103.1"/>
    <property type="molecule type" value="Genomic_DNA"/>
</dbReference>
<dbReference type="HOGENOM" id="CLU_348368_0_0_1"/>
<dbReference type="Proteomes" id="UP000001449">
    <property type="component" value="Chromosome 1"/>
</dbReference>
<evidence type="ECO:0000256" key="1">
    <source>
        <dbReference type="SAM" id="Coils"/>
    </source>
</evidence>
<dbReference type="AlphaFoldDB" id="B8BSC2"/>
<dbReference type="eggNOG" id="ENOG502R0VP">
    <property type="taxonomic scope" value="Eukaryota"/>
</dbReference>
<reference evidence="3 4" key="1">
    <citation type="journal article" date="2004" name="Science">
        <title>The genome of the diatom Thalassiosira pseudonana: ecology, evolution, and metabolism.</title>
        <authorList>
            <person name="Armbrust E.V."/>
            <person name="Berges J.A."/>
            <person name="Bowler C."/>
            <person name="Green B.R."/>
            <person name="Martinez D."/>
            <person name="Putnam N.H."/>
            <person name="Zhou S."/>
            <person name="Allen A.E."/>
            <person name="Apt K.E."/>
            <person name="Bechner M."/>
            <person name="Brzezinski M.A."/>
            <person name="Chaal B.K."/>
            <person name="Chiovitti A."/>
            <person name="Davis A.K."/>
            <person name="Demarest M.S."/>
            <person name="Detter J.C."/>
            <person name="Glavina T."/>
            <person name="Goodstein D."/>
            <person name="Hadi M.Z."/>
            <person name="Hellsten U."/>
            <person name="Hildebrand M."/>
            <person name="Jenkins B.D."/>
            <person name="Jurka J."/>
            <person name="Kapitonov V.V."/>
            <person name="Kroger N."/>
            <person name="Lau W.W."/>
            <person name="Lane T.W."/>
            <person name="Larimer F.W."/>
            <person name="Lippmeier J.C."/>
            <person name="Lucas S."/>
            <person name="Medina M."/>
            <person name="Montsant A."/>
            <person name="Obornik M."/>
            <person name="Parker M.S."/>
            <person name="Palenik B."/>
            <person name="Pazour G.J."/>
            <person name="Richardson P.M."/>
            <person name="Rynearson T.A."/>
            <person name="Saito M.A."/>
            <person name="Schwartz D.C."/>
            <person name="Thamatrakoln K."/>
            <person name="Valentin K."/>
            <person name="Vardi A."/>
            <person name="Wilkerson F.P."/>
            <person name="Rokhsar D.S."/>
        </authorList>
    </citation>
    <scope>NUCLEOTIDE SEQUENCE [LARGE SCALE GENOMIC DNA]</scope>
    <source>
        <strain evidence="3 4">CCMP1335</strain>
    </source>
</reference>
<feature type="coiled-coil region" evidence="1">
    <location>
        <begin position="418"/>
        <end position="445"/>
    </location>
</feature>
<dbReference type="RefSeq" id="XP_002286462.1">
    <property type="nucleotide sequence ID" value="XM_002286426.1"/>
</dbReference>
<dbReference type="InParanoid" id="B8BSC2"/>
<reference evidence="3 4" key="2">
    <citation type="journal article" date="2008" name="Nature">
        <title>The Phaeodactylum genome reveals the evolutionary history of diatom genomes.</title>
        <authorList>
            <person name="Bowler C."/>
            <person name="Allen A.E."/>
            <person name="Badger J.H."/>
            <person name="Grimwood J."/>
            <person name="Jabbari K."/>
            <person name="Kuo A."/>
            <person name="Maheswari U."/>
            <person name="Martens C."/>
            <person name="Maumus F."/>
            <person name="Otillar R.P."/>
            <person name="Rayko E."/>
            <person name="Salamov A."/>
            <person name="Vandepoele K."/>
            <person name="Beszteri B."/>
            <person name="Gruber A."/>
            <person name="Heijde M."/>
            <person name="Katinka M."/>
            <person name="Mock T."/>
            <person name="Valentin K."/>
            <person name="Verret F."/>
            <person name="Berges J.A."/>
            <person name="Brownlee C."/>
            <person name="Cadoret J.P."/>
            <person name="Chiovitti A."/>
            <person name="Choi C.J."/>
            <person name="Coesel S."/>
            <person name="De Martino A."/>
            <person name="Detter J.C."/>
            <person name="Durkin C."/>
            <person name="Falciatore A."/>
            <person name="Fournet J."/>
            <person name="Haruta M."/>
            <person name="Huysman M.J."/>
            <person name="Jenkins B.D."/>
            <person name="Jiroutova K."/>
            <person name="Jorgensen R.E."/>
            <person name="Joubert Y."/>
            <person name="Kaplan A."/>
            <person name="Kroger N."/>
            <person name="Kroth P.G."/>
            <person name="La Roche J."/>
            <person name="Lindquist E."/>
            <person name="Lommer M."/>
            <person name="Martin-Jezequel V."/>
            <person name="Lopez P.J."/>
            <person name="Lucas S."/>
            <person name="Mangogna M."/>
            <person name="McGinnis K."/>
            <person name="Medlin L.K."/>
            <person name="Montsant A."/>
            <person name="Oudot-Le Secq M.P."/>
            <person name="Napoli C."/>
            <person name="Obornik M."/>
            <person name="Parker M.S."/>
            <person name="Petit J.L."/>
            <person name="Porcel B.M."/>
            <person name="Poulsen N."/>
            <person name="Robison M."/>
            <person name="Rychlewski L."/>
            <person name="Rynearson T.A."/>
            <person name="Schmutz J."/>
            <person name="Shapiro H."/>
            <person name="Siaut M."/>
            <person name="Stanley M."/>
            <person name="Sussman M.R."/>
            <person name="Taylor A.R."/>
            <person name="Vardi A."/>
            <person name="von Dassow P."/>
            <person name="Vyverman W."/>
            <person name="Willis A."/>
            <person name="Wyrwicz L.S."/>
            <person name="Rokhsar D.S."/>
            <person name="Weissenbach J."/>
            <person name="Armbrust E.V."/>
            <person name="Green B.R."/>
            <person name="Van de Peer Y."/>
            <person name="Grigoriev I.V."/>
        </authorList>
    </citation>
    <scope>NUCLEOTIDE SEQUENCE [LARGE SCALE GENOMIC DNA]</scope>
    <source>
        <strain evidence="3 4">CCMP1335</strain>
    </source>
</reference>
<keyword evidence="1" id="KW-0175">Coiled coil</keyword>
<feature type="compositionally biased region" description="Acidic residues" evidence="2">
    <location>
        <begin position="579"/>
        <end position="595"/>
    </location>
</feature>
<feature type="region of interest" description="Disordered" evidence="2">
    <location>
        <begin position="473"/>
        <end position="492"/>
    </location>
</feature>
<evidence type="ECO:0000313" key="3">
    <source>
        <dbReference type="EMBL" id="EED96103.1"/>
    </source>
</evidence>
<feature type="region of interest" description="Disordered" evidence="2">
    <location>
        <begin position="163"/>
        <end position="185"/>
    </location>
</feature>
<evidence type="ECO:0000256" key="2">
    <source>
        <dbReference type="SAM" id="MobiDB-lite"/>
    </source>
</evidence>
<dbReference type="GeneID" id="7452549"/>
<dbReference type="PaxDb" id="35128-Thaps21061"/>
<keyword evidence="4" id="KW-1185">Reference proteome</keyword>